<dbReference type="RefSeq" id="WP_150953194.1">
    <property type="nucleotide sequence ID" value="NZ_VZRB01000024.1"/>
</dbReference>
<dbReference type="Proteomes" id="UP000442707">
    <property type="component" value="Unassembled WGS sequence"/>
</dbReference>
<reference evidence="1 2" key="1">
    <citation type="submission" date="2019-09" db="EMBL/GenBank/DDBJ databases">
        <title>Screening of Novel Bioactive Compounds from Soil-Associated.</title>
        <authorList>
            <person name="Zhao S."/>
        </authorList>
    </citation>
    <scope>NUCLEOTIDE SEQUENCE [LARGE SCALE GENOMIC DNA]</scope>
    <source>
        <strain evidence="1 2">HIT-DPA4</strain>
    </source>
</reference>
<proteinExistence type="predicted"/>
<keyword evidence="2" id="KW-1185">Reference proteome</keyword>
<dbReference type="InterPro" id="IPR017853">
    <property type="entry name" value="GH"/>
</dbReference>
<gene>
    <name evidence="1" type="ORF">F7R91_28865</name>
</gene>
<dbReference type="AlphaFoldDB" id="A0A6H9USU8"/>
<evidence type="ECO:0000313" key="2">
    <source>
        <dbReference type="Proteomes" id="UP000442707"/>
    </source>
</evidence>
<evidence type="ECO:0000313" key="1">
    <source>
        <dbReference type="EMBL" id="KAB1142522.1"/>
    </source>
</evidence>
<accession>A0A6H9USU8</accession>
<dbReference type="EMBL" id="VZRB01000024">
    <property type="protein sequence ID" value="KAB1142522.1"/>
    <property type="molecule type" value="Genomic_DNA"/>
</dbReference>
<sequence>MLSPGLAASAPSVAATADDVVSSHWMGLGYNQNPQPPNGTSWNPADWNRMVSRTDYMQPGFVRVMFNLPWFWSGTDAGGSYDFTSAAYLNAEKVIKHYVDEGVPVVSGLFGIDNLTYASPNTAAIQATLVKHLQADGAAPKYWVGVNEPNVATGPKSYSYADWQTATAGLASAFATAGVDTTRTVISGADTAEAGISSYDGDLGHQTAPTCNAGCNSALVWKLASLNTFTARIYADSATDTAINFQTSSDGTTWKNLAVAPPTPVALVTGKNGGGMWSYTYTASGITGSKYLRLSVASSALEHTVGSMHLSNNSTSVNDPLDDLTQTQTALDTGTWKGNNSWWLRSAQSGLLGASEAHFYSQELYGAAPEYVEPVMSRAVSQIRTAAPDSPVLLGETGMKALQYPDGRKDYRFALDTTQPLRMADLAVQEARSGVDGAAAWCLDGYASTTFCGMWGRGNDDPNEVSAHSTALRPWFYTWSLLTRYLPTGSTIHAPAQPTGVRVLAAQLPGGGWTFVLVNRTSDTQKVRLSEPTGSITLNKYLYTDGATPSTDANGFPTKVGTLTANFTSGHALTVGADSVLVFTTAS</sequence>
<comment type="caution">
    <text evidence="1">The sequence shown here is derived from an EMBL/GenBank/DDBJ whole genome shotgun (WGS) entry which is preliminary data.</text>
</comment>
<organism evidence="1 2">
    <name type="scientific">Streptomyces luteolifulvus</name>
    <dbReference type="NCBI Taxonomy" id="2615112"/>
    <lineage>
        <taxon>Bacteria</taxon>
        <taxon>Bacillati</taxon>
        <taxon>Actinomycetota</taxon>
        <taxon>Actinomycetes</taxon>
        <taxon>Kitasatosporales</taxon>
        <taxon>Streptomycetaceae</taxon>
        <taxon>Streptomyces</taxon>
    </lineage>
</organism>
<name>A0A6H9USU8_9ACTN</name>
<dbReference type="SUPFAM" id="SSF51445">
    <property type="entry name" value="(Trans)glycosidases"/>
    <property type="match status" value="1"/>
</dbReference>
<protein>
    <submittedName>
        <fullName evidence="1">Uncharacterized protein</fullName>
    </submittedName>
</protein>